<feature type="non-terminal residue" evidence="2">
    <location>
        <position position="1"/>
    </location>
</feature>
<evidence type="ECO:0000313" key="2">
    <source>
        <dbReference type="EMBL" id="GFC80657.1"/>
    </source>
</evidence>
<feature type="coiled-coil region" evidence="1">
    <location>
        <begin position="99"/>
        <end position="129"/>
    </location>
</feature>
<proteinExistence type="predicted"/>
<name>A0A699R6B8_TANCI</name>
<gene>
    <name evidence="2" type="ORF">Tci_852627</name>
</gene>
<comment type="caution">
    <text evidence="2">The sequence shown here is derived from an EMBL/GenBank/DDBJ whole genome shotgun (WGS) entry which is preliminary data.</text>
</comment>
<feature type="non-terminal residue" evidence="2">
    <location>
        <position position="243"/>
    </location>
</feature>
<dbReference type="AlphaFoldDB" id="A0A699R6B8"/>
<evidence type="ECO:0000256" key="1">
    <source>
        <dbReference type="SAM" id="Coils"/>
    </source>
</evidence>
<sequence>ADIEFLNDNPTPDCVFNSFASFPIFEESDNSLSLSLPEFGTFSDHTKETRSGSTTTHDSLPEYDSFCFKIEPDQEKLTNVVKNDIYDDSTNDPREECYIEACRKQKQNMEDTMLELVEENQKVKNVVEQPAERETHIVKSLQIFRVIHEKSSTTFNKTSQISPVHAITPVLSIEEPEYSLSIGYEHLSTILKTESYEVTESSVEKLVPIPSEYEVTSEDKKECDVPVCKDSSTIDVCENHYEI</sequence>
<dbReference type="EMBL" id="BKCJ011076097">
    <property type="protein sequence ID" value="GFC80657.1"/>
    <property type="molecule type" value="Genomic_DNA"/>
</dbReference>
<accession>A0A699R6B8</accession>
<reference evidence="2" key="1">
    <citation type="journal article" date="2019" name="Sci. Rep.">
        <title>Draft genome of Tanacetum cinerariifolium, the natural source of mosquito coil.</title>
        <authorList>
            <person name="Yamashiro T."/>
            <person name="Shiraishi A."/>
            <person name="Satake H."/>
            <person name="Nakayama K."/>
        </authorList>
    </citation>
    <scope>NUCLEOTIDE SEQUENCE</scope>
</reference>
<organism evidence="2">
    <name type="scientific">Tanacetum cinerariifolium</name>
    <name type="common">Dalmatian daisy</name>
    <name type="synonym">Chrysanthemum cinerariifolium</name>
    <dbReference type="NCBI Taxonomy" id="118510"/>
    <lineage>
        <taxon>Eukaryota</taxon>
        <taxon>Viridiplantae</taxon>
        <taxon>Streptophyta</taxon>
        <taxon>Embryophyta</taxon>
        <taxon>Tracheophyta</taxon>
        <taxon>Spermatophyta</taxon>
        <taxon>Magnoliopsida</taxon>
        <taxon>eudicotyledons</taxon>
        <taxon>Gunneridae</taxon>
        <taxon>Pentapetalae</taxon>
        <taxon>asterids</taxon>
        <taxon>campanulids</taxon>
        <taxon>Asterales</taxon>
        <taxon>Asteraceae</taxon>
        <taxon>Asteroideae</taxon>
        <taxon>Anthemideae</taxon>
        <taxon>Anthemidinae</taxon>
        <taxon>Tanacetum</taxon>
    </lineage>
</organism>
<keyword evidence="1" id="KW-0175">Coiled coil</keyword>
<protein>
    <submittedName>
        <fullName evidence="2">Uncharacterized protein</fullName>
    </submittedName>
</protein>